<evidence type="ECO:0000313" key="1">
    <source>
        <dbReference type="EMBL" id="MFC5746574.1"/>
    </source>
</evidence>
<name>A0ABW0ZXC0_9ACTN</name>
<proteinExistence type="predicted"/>
<dbReference type="EMBL" id="JBHSON010000015">
    <property type="protein sequence ID" value="MFC5746574.1"/>
    <property type="molecule type" value="Genomic_DNA"/>
</dbReference>
<dbReference type="RefSeq" id="WP_378282195.1">
    <property type="nucleotide sequence ID" value="NZ_JBHSON010000015.1"/>
</dbReference>
<sequence>MTGELLKPGIRLRSTTCDTQVIVVRAPSTAQDLRCGGVPMTRDLDGRDPRPIVPAFAGGAELGKRYTDGGDLEVLVTKAGQGTLSIGSEPLSVQGPKRLPSSD</sequence>
<protein>
    <submittedName>
        <fullName evidence="1">Uncharacterized protein</fullName>
    </submittedName>
</protein>
<reference evidence="2" key="1">
    <citation type="journal article" date="2019" name="Int. J. Syst. Evol. Microbiol.">
        <title>The Global Catalogue of Microorganisms (GCM) 10K type strain sequencing project: providing services to taxonomists for standard genome sequencing and annotation.</title>
        <authorList>
            <consortium name="The Broad Institute Genomics Platform"/>
            <consortium name="The Broad Institute Genome Sequencing Center for Infectious Disease"/>
            <person name="Wu L."/>
            <person name="Ma J."/>
        </authorList>
    </citation>
    <scope>NUCLEOTIDE SEQUENCE [LARGE SCALE GENOMIC DNA]</scope>
    <source>
        <strain evidence="2">KCTC 42087</strain>
    </source>
</reference>
<evidence type="ECO:0000313" key="2">
    <source>
        <dbReference type="Proteomes" id="UP001596074"/>
    </source>
</evidence>
<comment type="caution">
    <text evidence="1">The sequence shown here is derived from an EMBL/GenBank/DDBJ whole genome shotgun (WGS) entry which is preliminary data.</text>
</comment>
<dbReference type="Proteomes" id="UP001596074">
    <property type="component" value="Unassembled WGS sequence"/>
</dbReference>
<gene>
    <name evidence="1" type="ORF">ACFPZN_13200</name>
</gene>
<accession>A0ABW0ZXC0</accession>
<keyword evidence="2" id="KW-1185">Reference proteome</keyword>
<organism evidence="1 2">
    <name type="scientific">Actinomadura rugatobispora</name>
    <dbReference type="NCBI Taxonomy" id="1994"/>
    <lineage>
        <taxon>Bacteria</taxon>
        <taxon>Bacillati</taxon>
        <taxon>Actinomycetota</taxon>
        <taxon>Actinomycetes</taxon>
        <taxon>Streptosporangiales</taxon>
        <taxon>Thermomonosporaceae</taxon>
        <taxon>Actinomadura</taxon>
    </lineage>
</organism>